<keyword evidence="1" id="KW-0436">Ligase</keyword>
<dbReference type="GO" id="GO:0005524">
    <property type="term" value="F:ATP binding"/>
    <property type="evidence" value="ECO:0007669"/>
    <property type="project" value="UniProtKB-UniRule"/>
</dbReference>
<dbReference type="Pfam" id="PF13535">
    <property type="entry name" value="ATP-grasp_4"/>
    <property type="match status" value="1"/>
</dbReference>
<dbReference type="InterPro" id="IPR041472">
    <property type="entry name" value="BL00235/CARNS1_N"/>
</dbReference>
<dbReference type="Gene3D" id="3.40.50.20">
    <property type="match status" value="1"/>
</dbReference>
<dbReference type="Proteomes" id="UP001172101">
    <property type="component" value="Unassembled WGS sequence"/>
</dbReference>
<evidence type="ECO:0000259" key="5">
    <source>
        <dbReference type="PROSITE" id="PS50975"/>
    </source>
</evidence>
<keyword evidence="2 4" id="KW-0547">Nucleotide-binding</keyword>
<organism evidence="6 7">
    <name type="scientific">Lasiosphaeria miniovina</name>
    <dbReference type="NCBI Taxonomy" id="1954250"/>
    <lineage>
        <taxon>Eukaryota</taxon>
        <taxon>Fungi</taxon>
        <taxon>Dikarya</taxon>
        <taxon>Ascomycota</taxon>
        <taxon>Pezizomycotina</taxon>
        <taxon>Sordariomycetes</taxon>
        <taxon>Sordariomycetidae</taxon>
        <taxon>Sordariales</taxon>
        <taxon>Lasiosphaeriaceae</taxon>
        <taxon>Lasiosphaeria</taxon>
    </lineage>
</organism>
<comment type="caution">
    <text evidence="6">The sequence shown here is derived from an EMBL/GenBank/DDBJ whole genome shotgun (WGS) entry which is preliminary data.</text>
</comment>
<dbReference type="PANTHER" id="PTHR43585">
    <property type="entry name" value="FUMIPYRROLE BIOSYNTHESIS PROTEIN C"/>
    <property type="match status" value="1"/>
</dbReference>
<dbReference type="PANTHER" id="PTHR43585:SF2">
    <property type="entry name" value="ATP-GRASP ENZYME FSQD"/>
    <property type="match status" value="1"/>
</dbReference>
<dbReference type="GO" id="GO:0046872">
    <property type="term" value="F:metal ion binding"/>
    <property type="evidence" value="ECO:0007669"/>
    <property type="project" value="InterPro"/>
</dbReference>
<gene>
    <name evidence="6" type="ORF">B0T26DRAFT_737774</name>
</gene>
<keyword evidence="3 4" id="KW-0067">ATP-binding</keyword>
<evidence type="ECO:0000256" key="3">
    <source>
        <dbReference type="ARBA" id="ARBA00022840"/>
    </source>
</evidence>
<dbReference type="InterPro" id="IPR013815">
    <property type="entry name" value="ATP_grasp_subdomain_1"/>
</dbReference>
<dbReference type="InterPro" id="IPR052032">
    <property type="entry name" value="ATP-dep_AA_Ligase"/>
</dbReference>
<keyword evidence="7" id="KW-1185">Reference proteome</keyword>
<dbReference type="EMBL" id="JAUIRO010000002">
    <property type="protein sequence ID" value="KAK0726935.1"/>
    <property type="molecule type" value="Genomic_DNA"/>
</dbReference>
<dbReference type="GO" id="GO:0016874">
    <property type="term" value="F:ligase activity"/>
    <property type="evidence" value="ECO:0007669"/>
    <property type="project" value="UniProtKB-KW"/>
</dbReference>
<reference evidence="6" key="1">
    <citation type="submission" date="2023-06" db="EMBL/GenBank/DDBJ databases">
        <title>Genome-scale phylogeny and comparative genomics of the fungal order Sordariales.</title>
        <authorList>
            <consortium name="Lawrence Berkeley National Laboratory"/>
            <person name="Hensen N."/>
            <person name="Bonometti L."/>
            <person name="Westerberg I."/>
            <person name="Brannstrom I.O."/>
            <person name="Guillou S."/>
            <person name="Cros-Aarteil S."/>
            <person name="Calhoun S."/>
            <person name="Haridas S."/>
            <person name="Kuo A."/>
            <person name="Mondo S."/>
            <person name="Pangilinan J."/>
            <person name="Riley R."/>
            <person name="LaButti K."/>
            <person name="Andreopoulos B."/>
            <person name="Lipzen A."/>
            <person name="Chen C."/>
            <person name="Yanf M."/>
            <person name="Daum C."/>
            <person name="Ng V."/>
            <person name="Clum A."/>
            <person name="Steindorff A."/>
            <person name="Ohm R."/>
            <person name="Martin F."/>
            <person name="Silar P."/>
            <person name="Natvig D."/>
            <person name="Lalanne C."/>
            <person name="Gautier V."/>
            <person name="Ament-velasquez S.L."/>
            <person name="Kruys A."/>
            <person name="Hutchinson M.I."/>
            <person name="Powell A.J."/>
            <person name="Barry K."/>
            <person name="Miller A.N."/>
            <person name="Grigoriev I.V."/>
            <person name="Debuchy R."/>
            <person name="Gladieux P."/>
            <person name="Thoren M.H."/>
            <person name="Johannesson H."/>
        </authorList>
    </citation>
    <scope>NUCLEOTIDE SEQUENCE</scope>
    <source>
        <strain evidence="6">SMH2392-1A</strain>
    </source>
</reference>
<dbReference type="PROSITE" id="PS50975">
    <property type="entry name" value="ATP_GRASP"/>
    <property type="match status" value="1"/>
</dbReference>
<dbReference type="SUPFAM" id="SSF56059">
    <property type="entry name" value="Glutathione synthetase ATP-binding domain-like"/>
    <property type="match status" value="1"/>
</dbReference>
<evidence type="ECO:0000256" key="4">
    <source>
        <dbReference type="PROSITE-ProRule" id="PRU00409"/>
    </source>
</evidence>
<dbReference type="Gene3D" id="3.30.1490.20">
    <property type="entry name" value="ATP-grasp fold, A domain"/>
    <property type="match status" value="1"/>
</dbReference>
<accession>A0AA40E4M7</accession>
<evidence type="ECO:0000313" key="7">
    <source>
        <dbReference type="Proteomes" id="UP001172101"/>
    </source>
</evidence>
<dbReference type="AlphaFoldDB" id="A0AA40E4M7"/>
<dbReference type="Gene3D" id="3.30.470.20">
    <property type="entry name" value="ATP-grasp fold, B domain"/>
    <property type="match status" value="1"/>
</dbReference>
<evidence type="ECO:0000256" key="2">
    <source>
        <dbReference type="ARBA" id="ARBA00022741"/>
    </source>
</evidence>
<evidence type="ECO:0000256" key="1">
    <source>
        <dbReference type="ARBA" id="ARBA00022598"/>
    </source>
</evidence>
<proteinExistence type="predicted"/>
<name>A0AA40E4M7_9PEZI</name>
<dbReference type="Pfam" id="PF18130">
    <property type="entry name" value="ATPgrasp_N"/>
    <property type="match status" value="1"/>
</dbReference>
<dbReference type="InterPro" id="IPR011761">
    <property type="entry name" value="ATP-grasp"/>
</dbReference>
<protein>
    <recommendedName>
        <fullName evidence="5">ATP-grasp domain-containing protein</fullName>
    </recommendedName>
</protein>
<evidence type="ECO:0000313" key="6">
    <source>
        <dbReference type="EMBL" id="KAK0726935.1"/>
    </source>
</evidence>
<feature type="domain" description="ATP-grasp" evidence="5">
    <location>
        <begin position="332"/>
        <end position="563"/>
    </location>
</feature>
<dbReference type="GeneID" id="85326774"/>
<sequence length="706" mass="78137">MEIDYPLRGHVSDALATLSVLDNVPASLTLQEQLEQVHSRRPYRFYSVDSCDLYSLTHVVLLPVSYESPPGSPSSSIYRSKFDEVYRTVGIRFVKALTNAHFDLTTCYDLASGYVTRSDFLRVRLEDCPAVIDIYEKLEPLESYDISWVHPGSCDPGPLFPSTLAERAPGIVQWADMDPSVVPDLESHFLSLNQELKVRLGPSLWLSPHPIARKTLALVRGRPNSTVGDPIYSVASALGIDIVVVDEEGHWIQEDSSENRRRRKAFLATDMTEDEHTADRIIDSLKKYNQPVHGIFTCSDNFLVDVAKVADALDLPGNPVSSFEISVDKYRSRLLQDAAGQTACVKDVAELEALLAAPGDGQPPALLPSYPMIVKPSKGWSSECVSKVSSPDDLATAVQKATELHGSRAVIEPFFDGPEIDVNFILRDGDILFCEIADEPPCDADARDATVHATFSPVALNLPSALPQDEQEIAKNTLRDILVKAGFHTGVFHVEARMVDSRCEYRDVGGGVVDLVRKQSPPQKPPSCRLLEINARPAGYRVSVPARHTFGVDYFAAHMLAAAGDYDRLRMLARPFRHTLSPEGSSISCGAQYFARLVYVPAPAAGTLWWHNPDLSPCAELMSRRSFKNFQLTESEIVLGVDYNKPGDRVEMYTNGVRTYVAHLLVASRRSRYDAIRLGNEVARCYRVAIEPPPARRRSSAKRSVA</sequence>
<dbReference type="RefSeq" id="XP_060299791.1">
    <property type="nucleotide sequence ID" value="XM_060443504.1"/>
</dbReference>